<dbReference type="Proteomes" id="UP000218554">
    <property type="component" value="Chromosome"/>
</dbReference>
<evidence type="ECO:0000313" key="1">
    <source>
        <dbReference type="EMBL" id="BAU76475.1"/>
    </source>
</evidence>
<dbReference type="KEGG" id="pfuw:KF707C_47870"/>
<dbReference type="RefSeq" id="WP_003456685.1">
    <property type="nucleotide sequence ID" value="NZ_AJMR01000229.1"/>
</dbReference>
<name>A0AAD1C436_METFU</name>
<dbReference type="Pfam" id="PF09493">
    <property type="entry name" value="DUF2389"/>
    <property type="match status" value="1"/>
</dbReference>
<evidence type="ECO:0008006" key="3">
    <source>
        <dbReference type="Google" id="ProtNLM"/>
    </source>
</evidence>
<keyword evidence="2" id="KW-1185">Reference proteome</keyword>
<dbReference type="AlphaFoldDB" id="A0AAD1C436"/>
<dbReference type="NCBIfam" id="TIGR02450">
    <property type="entry name" value="TIGR02450 family Trp-rich protein"/>
    <property type="match status" value="1"/>
</dbReference>
<dbReference type="EMBL" id="AP014862">
    <property type="protein sequence ID" value="BAU76475.1"/>
    <property type="molecule type" value="Genomic_DNA"/>
</dbReference>
<dbReference type="InterPro" id="IPR012663">
    <property type="entry name" value="CHP02450_Tryp"/>
</dbReference>
<reference evidence="1 2" key="2">
    <citation type="journal article" date="2017" name="Int. J. Syst. Evol. Microbiol.">
        <title>Pseudomonas furukawaii sp. nov., a polychlorinated biphenyl-degrading bacterium isolated from biphenyl-contaminated soil in Japan.</title>
        <authorList>
            <person name="Kimura N."/>
            <person name="Watanabe T."/>
            <person name="Suenaga H."/>
            <person name="Fujihara H."/>
            <person name="Futagami T."/>
            <person name="Goto M."/>
            <person name="Hanada S."/>
            <person name="Hirose J."/>
        </authorList>
    </citation>
    <scope>NUCLEOTIDE SEQUENCE [LARGE SCALE GENOMIC DNA]</scope>
    <source>
        <strain evidence="2">DSM 10086 / NBRC 110670 / KF707</strain>
    </source>
</reference>
<proteinExistence type="predicted"/>
<gene>
    <name evidence="1" type="ORF">KF707C_47870</name>
</gene>
<organism evidence="1 2">
    <name type="scientific">Metapseudomonas furukawaii</name>
    <name type="common">Pseudomonas furukawaii</name>
    <dbReference type="NCBI Taxonomy" id="1149133"/>
    <lineage>
        <taxon>Bacteria</taxon>
        <taxon>Pseudomonadati</taxon>
        <taxon>Pseudomonadota</taxon>
        <taxon>Gammaproteobacteria</taxon>
        <taxon>Pseudomonadales</taxon>
        <taxon>Pseudomonadaceae</taxon>
        <taxon>Metapseudomonas</taxon>
    </lineage>
</organism>
<evidence type="ECO:0000313" key="2">
    <source>
        <dbReference type="Proteomes" id="UP000218554"/>
    </source>
</evidence>
<accession>A0AAD1C436</accession>
<reference evidence="2" key="1">
    <citation type="submission" date="2015-05" db="EMBL/GenBank/DDBJ databases">
        <title>Draft genome sequencing of a biphenyl-degrading bacterium, Pseudomonas balearica KF707 (=NBRC110670).</title>
        <authorList>
            <person name="Kimura N."/>
            <person name="Hirose J."/>
            <person name="Watanabe T."/>
            <person name="Suenaga H."/>
            <person name="Fujihara H."/>
            <person name="Noguchi M."/>
            <person name="Hashimoto M."/>
            <person name="Shimodaira J."/>
            <person name="Tsuchikane K."/>
            <person name="Hosoyama A."/>
            <person name="Yamazoe A."/>
            <person name="Fujita N."/>
            <person name="Furukawa K."/>
        </authorList>
    </citation>
    <scope>NUCLEOTIDE SEQUENCE [LARGE SCALE GENOMIC DNA]</scope>
    <source>
        <strain evidence="2">DSM 10086 / NBRC 110670 / KF707</strain>
    </source>
</reference>
<sequence length="73" mass="8726">MNRPRLNPRKLLLSKWTAVEPSNREKHFIVSRLIEDEAGVVHAVELEAVHSHRLQVLPWRELADIRRWLIGWR</sequence>
<protein>
    <recommendedName>
        <fullName evidence="3">TIGR02450 family Trp-rich protein</fullName>
    </recommendedName>
</protein>